<dbReference type="SUPFAM" id="SSF55073">
    <property type="entry name" value="Nucleotide cyclase"/>
    <property type="match status" value="1"/>
</dbReference>
<sequence length="616" mass="68910">MILGIGLFGSLIPRAQAQPLTINPQQSQQSLDSHFAIFKDPSAKLSLHDVMAQPQRFKPSSGRNSLHIGYTQDTIWLKIILQSRQSLEHVLMFQYPYLDRIDLYEVVNHHLVKHQYSGFSVPPAQRALDDIHPAFLLNIPANQPVTLYLKAQATGSMTLDASMYSIDEFHRVSNQTLFFQLVFMGMAIALALYNFFLGTVLRQRVFLLYCGFISCFAIATMTATGVGGLYAWPLLGPVINYVVPCGYSIAVVWAVIFARYFLSLTNTAPRVDKVHQVMIVITAIMAGSTLFLPAQFGVKIMSLLGCSMAAFLAFCGFVGIHNKVPAARYYLLAWACLLLGSVLVSLRNTGLIASNFITVYGMEIGSAMEMLLLSFALAARFNELKRQKEFAQNKLLKALTAQEKLLEQRVSERTHELKLAKESLESMASHDSLTQIFNRLGLSNSYQRLKQEMPEETTQAIFLIDLDGFKPVNDQYGHAAGDVLLQTIAKRLKSICRPTDIVARLGGDEFVVLCLNIDKQDILLEFAKRLLRQIIAPIHLDCNIETKVGASIGVCLSSFKQHSFEQQLHLADQAMYHIKTYRNVDIAQKIAIDDQLTHRFLTLNHLSRTPADLITG</sequence>
<dbReference type="InterPro" id="IPR052163">
    <property type="entry name" value="DGC-Regulatory_Protein"/>
</dbReference>
<evidence type="ECO:0000313" key="3">
    <source>
        <dbReference type="EMBL" id="TCK47459.1"/>
    </source>
</evidence>
<dbReference type="Pfam" id="PF07696">
    <property type="entry name" value="7TMR-DISMED2"/>
    <property type="match status" value="1"/>
</dbReference>
<feature type="transmembrane region" description="Helical" evidence="1">
    <location>
        <begin position="352"/>
        <end position="378"/>
    </location>
</feature>
<feature type="transmembrane region" description="Helical" evidence="1">
    <location>
        <begin position="238"/>
        <end position="262"/>
    </location>
</feature>
<dbReference type="PANTHER" id="PTHR46663:SF2">
    <property type="entry name" value="GGDEF DOMAIN-CONTAINING PROTEIN"/>
    <property type="match status" value="1"/>
</dbReference>
<accession>A0A4R1JBD6</accession>
<dbReference type="PROSITE" id="PS50887">
    <property type="entry name" value="GGDEF"/>
    <property type="match status" value="1"/>
</dbReference>
<dbReference type="InterPro" id="IPR011623">
    <property type="entry name" value="7TMR_DISM_rcpt_extracell_dom1"/>
</dbReference>
<name>A0A4R1JBD6_9GAMM</name>
<organism evidence="3 4">
    <name type="scientific">Celerinatantimonas diazotrophica</name>
    <dbReference type="NCBI Taxonomy" id="412034"/>
    <lineage>
        <taxon>Bacteria</taxon>
        <taxon>Pseudomonadati</taxon>
        <taxon>Pseudomonadota</taxon>
        <taxon>Gammaproteobacteria</taxon>
        <taxon>Celerinatantimonadaceae</taxon>
        <taxon>Celerinatantimonas</taxon>
    </lineage>
</organism>
<feature type="transmembrane region" description="Helical" evidence="1">
    <location>
        <begin position="274"/>
        <end position="294"/>
    </location>
</feature>
<evidence type="ECO:0000259" key="2">
    <source>
        <dbReference type="PROSITE" id="PS50887"/>
    </source>
</evidence>
<dbReference type="Gene3D" id="3.30.70.270">
    <property type="match status" value="1"/>
</dbReference>
<proteinExistence type="predicted"/>
<dbReference type="InterPro" id="IPR043128">
    <property type="entry name" value="Rev_trsase/Diguanyl_cyclase"/>
</dbReference>
<dbReference type="Pfam" id="PF00990">
    <property type="entry name" value="GGDEF"/>
    <property type="match status" value="1"/>
</dbReference>
<keyword evidence="1" id="KW-1133">Transmembrane helix</keyword>
<gene>
    <name evidence="3" type="ORF">EV690_2484</name>
</gene>
<dbReference type="SMART" id="SM00267">
    <property type="entry name" value="GGDEF"/>
    <property type="match status" value="1"/>
</dbReference>
<feature type="transmembrane region" description="Helical" evidence="1">
    <location>
        <begin position="327"/>
        <end position="346"/>
    </location>
</feature>
<feature type="transmembrane region" description="Helical" evidence="1">
    <location>
        <begin position="300"/>
        <end position="320"/>
    </location>
</feature>
<evidence type="ECO:0000313" key="4">
    <source>
        <dbReference type="Proteomes" id="UP000295565"/>
    </source>
</evidence>
<keyword evidence="1" id="KW-0812">Transmembrane</keyword>
<feature type="transmembrane region" description="Helical" evidence="1">
    <location>
        <begin position="177"/>
        <end position="197"/>
    </location>
</feature>
<dbReference type="InterPro" id="IPR011622">
    <property type="entry name" value="7TMR_DISM_rcpt_extracell_dom2"/>
</dbReference>
<dbReference type="Pfam" id="PF07695">
    <property type="entry name" value="7TMR-DISM_7TM"/>
    <property type="match status" value="1"/>
</dbReference>
<comment type="caution">
    <text evidence="3">The sequence shown here is derived from an EMBL/GenBank/DDBJ whole genome shotgun (WGS) entry which is preliminary data.</text>
</comment>
<dbReference type="Proteomes" id="UP000295565">
    <property type="component" value="Unassembled WGS sequence"/>
</dbReference>
<dbReference type="InterPro" id="IPR000160">
    <property type="entry name" value="GGDEF_dom"/>
</dbReference>
<dbReference type="Gene3D" id="2.60.40.2380">
    <property type="match status" value="1"/>
</dbReference>
<dbReference type="InterPro" id="IPR029787">
    <property type="entry name" value="Nucleotide_cyclase"/>
</dbReference>
<dbReference type="NCBIfam" id="TIGR00254">
    <property type="entry name" value="GGDEF"/>
    <property type="match status" value="1"/>
</dbReference>
<dbReference type="EMBL" id="SMGD01000014">
    <property type="protein sequence ID" value="TCK47459.1"/>
    <property type="molecule type" value="Genomic_DNA"/>
</dbReference>
<reference evidence="3 4" key="1">
    <citation type="submission" date="2019-03" db="EMBL/GenBank/DDBJ databases">
        <title>Genomic Encyclopedia of Type Strains, Phase IV (KMG-IV): sequencing the most valuable type-strain genomes for metagenomic binning, comparative biology and taxonomic classification.</title>
        <authorList>
            <person name="Goeker M."/>
        </authorList>
    </citation>
    <scope>NUCLEOTIDE SEQUENCE [LARGE SCALE GENOMIC DNA]</scope>
    <source>
        <strain evidence="3 4">DSM 18577</strain>
    </source>
</reference>
<keyword evidence="1" id="KW-0472">Membrane</keyword>
<feature type="domain" description="GGDEF" evidence="2">
    <location>
        <begin position="457"/>
        <end position="595"/>
    </location>
</feature>
<protein>
    <submittedName>
        <fullName evidence="3">Diguanylate cyclase (GGDEF)-like protein</fullName>
    </submittedName>
</protein>
<dbReference type="PANTHER" id="PTHR46663">
    <property type="entry name" value="DIGUANYLATE CYCLASE DGCT-RELATED"/>
    <property type="match status" value="1"/>
</dbReference>
<keyword evidence="4" id="KW-1185">Reference proteome</keyword>
<evidence type="ECO:0000256" key="1">
    <source>
        <dbReference type="SAM" id="Phobius"/>
    </source>
</evidence>
<dbReference type="CDD" id="cd01949">
    <property type="entry name" value="GGDEF"/>
    <property type="match status" value="1"/>
</dbReference>
<feature type="transmembrane region" description="Helical" evidence="1">
    <location>
        <begin position="206"/>
        <end position="232"/>
    </location>
</feature>
<dbReference type="AlphaFoldDB" id="A0A4R1JBD6"/>